<dbReference type="Proteomes" id="UP000245647">
    <property type="component" value="Unassembled WGS sequence"/>
</dbReference>
<dbReference type="InterPro" id="IPR011662">
    <property type="entry name" value="Secretin/TonB_short_N"/>
</dbReference>
<dbReference type="EMBL" id="QEAS01000006">
    <property type="protein sequence ID" value="PWG80957.1"/>
    <property type="molecule type" value="Genomic_DNA"/>
</dbReference>
<dbReference type="Pfam" id="PF07715">
    <property type="entry name" value="Plug"/>
    <property type="match status" value="1"/>
</dbReference>
<comment type="similarity">
    <text evidence="4">Belongs to the TonB-dependent receptor family.</text>
</comment>
<dbReference type="InterPro" id="IPR039426">
    <property type="entry name" value="TonB-dep_rcpt-like"/>
</dbReference>
<evidence type="ECO:0000256" key="4">
    <source>
        <dbReference type="PROSITE-ProRule" id="PRU01360"/>
    </source>
</evidence>
<accession>A0A2U2PHS0</accession>
<dbReference type="Gene3D" id="2.60.40.1120">
    <property type="entry name" value="Carboxypeptidase-like, regulatory domain"/>
    <property type="match status" value="1"/>
</dbReference>
<protein>
    <submittedName>
        <fullName evidence="7">SusC/RagA family TonB-linked outer membrane protein</fullName>
    </submittedName>
</protein>
<keyword evidence="2 4" id="KW-0472">Membrane</keyword>
<dbReference type="PROSITE" id="PS52016">
    <property type="entry name" value="TONB_DEPENDENT_REC_3"/>
    <property type="match status" value="1"/>
</dbReference>
<dbReference type="SUPFAM" id="SSF49464">
    <property type="entry name" value="Carboxypeptidase regulatory domain-like"/>
    <property type="match status" value="1"/>
</dbReference>
<dbReference type="InterPro" id="IPR037066">
    <property type="entry name" value="Plug_dom_sf"/>
</dbReference>
<feature type="domain" description="TonB-dependent receptor plug" evidence="6">
    <location>
        <begin position="237"/>
        <end position="340"/>
    </location>
</feature>
<name>A0A2U2PHS0_9SPHI</name>
<keyword evidence="1 4" id="KW-0813">Transport</keyword>
<dbReference type="InterPro" id="IPR012910">
    <property type="entry name" value="Plug_dom"/>
</dbReference>
<evidence type="ECO:0000259" key="6">
    <source>
        <dbReference type="Pfam" id="PF07715"/>
    </source>
</evidence>
<dbReference type="SUPFAM" id="SSF56935">
    <property type="entry name" value="Porins"/>
    <property type="match status" value="1"/>
</dbReference>
<comment type="caution">
    <text evidence="7">The sequence shown here is derived from an EMBL/GenBank/DDBJ whole genome shotgun (WGS) entry which is preliminary data.</text>
</comment>
<proteinExistence type="inferred from homology"/>
<dbReference type="NCBIfam" id="TIGR04056">
    <property type="entry name" value="OMP_RagA_SusC"/>
    <property type="match status" value="1"/>
</dbReference>
<sequence>MKHLVLSTRSSGLFCLIANKQPSWSQSLKQTILIMKLTAILILIACLQVRASVFSQSLTLSKRNASLKELFGEIQKQTGYSFLYSSEMISSSKKFTVNFRKADIKLVLNSILSDLPLEYTIEEGVILIVNKEVKELQQLKKADPVIITGRVSDEKDVPLPGASVKLKGTNLGTITNGEGVYFLKIPEMKGALVFNFVGYLAAERVIGNSKTIDVKLQPDSNSLGEVVIVGYGTQKKITTIGAQSSINVEALKQPTGNLSNAIAGRIAGVIGVQRSGEPGYDGSQIYIRGISTFTSSSPLVLVDGVERSFSNIDPEDIANFTILKDASATAVYGVRGANGVILIETKKGKPGKPQVNLQINQGITQFTKVPEFADGVTYLRMANEAYRNSNPRANQLYSDEKIAATGNGSDPDLYPNVNWMKEMFNDAGQNRRVNLNVNGGSDRANYYLSLGYYDENGLYKTDELAKYNSAIKFTRYNFTSNLSLKLFKDTKVDFGASGWISDGNYPGQSASAIWNAAYIMPPTVIPVRYTNGFIPQPRGEESNPYDMLTQRGYVSNVESQLWSNIRVTQSLSSILEGLSVYGMFSFDNNNFHSISRTKTVDTYFASNRDDNGNLVFERTRVGTSYLGYARTNGGSRQFYTEAALNYNNSFGNKKHDVSGMLLFNQSDRTDAFASDFINSIPYRYQGLAARATYAYANKYLAEVNLGYNGSETFNKGMRFGLFPSYGIGWVASNEKFFKPISGVIQFLKFRGSYGIVGNSSLGGRRFAYISTVATRDGYSFGRTNDNNYGGLDIGDYAVNVTWEQAKKANLGVELRSLKDALSLTVDVFLENRDGIFKPRGDVPNYAGIQTQPWGNLGAVRNRGIDGTLTFNKQISNDFSLELRGNVVWNRAIIKEDANALWPYPWQQVIGRKLGQRFGKIALGLFESEEEIANSAVQTGSIQPGDIKYKDLNGDGRINNYDEAPIGYGSIPEIVYGFGPSFSYKGWSVGAWFKGISNVDISLNGEGLQPFQKEGTRGNLFSNITDRWLPDGSNPNPWYPRLTYPSTSNSNYENSTWWIKNGAFMRLQNVELSYSFGKKPWLGKLGISNFRIYAIGYNLVTFSSFKLWDVELGDGKGAQYPLMKTYSFGIDCRF</sequence>
<evidence type="ECO:0000313" key="7">
    <source>
        <dbReference type="EMBL" id="PWG80957.1"/>
    </source>
</evidence>
<evidence type="ECO:0000256" key="1">
    <source>
        <dbReference type="ARBA" id="ARBA00022448"/>
    </source>
</evidence>
<dbReference type="Pfam" id="PF07660">
    <property type="entry name" value="STN"/>
    <property type="match status" value="1"/>
</dbReference>
<keyword evidence="3 4" id="KW-0998">Cell outer membrane</keyword>
<gene>
    <name evidence="7" type="ORF">DDR33_08430</name>
</gene>
<dbReference type="Gene3D" id="2.170.130.10">
    <property type="entry name" value="TonB-dependent receptor, plug domain"/>
    <property type="match status" value="1"/>
</dbReference>
<keyword evidence="4" id="KW-0812">Transmembrane</keyword>
<evidence type="ECO:0000313" key="8">
    <source>
        <dbReference type="Proteomes" id="UP000245647"/>
    </source>
</evidence>
<organism evidence="7 8">
    <name type="scientific">Pararcticibacter amylolyticus</name>
    <dbReference type="NCBI Taxonomy" id="2173175"/>
    <lineage>
        <taxon>Bacteria</taxon>
        <taxon>Pseudomonadati</taxon>
        <taxon>Bacteroidota</taxon>
        <taxon>Sphingobacteriia</taxon>
        <taxon>Sphingobacteriales</taxon>
        <taxon>Sphingobacteriaceae</taxon>
        <taxon>Pararcticibacter</taxon>
    </lineage>
</organism>
<dbReference type="InterPro" id="IPR023996">
    <property type="entry name" value="TonB-dep_OMP_SusC/RagA"/>
</dbReference>
<feature type="domain" description="Secretin/TonB short N-terminal" evidence="5">
    <location>
        <begin position="80"/>
        <end position="130"/>
    </location>
</feature>
<dbReference type="InterPro" id="IPR023997">
    <property type="entry name" value="TonB-dep_OMP_SusC/RagA_CS"/>
</dbReference>
<keyword evidence="4" id="KW-1134">Transmembrane beta strand</keyword>
<dbReference type="InterPro" id="IPR008969">
    <property type="entry name" value="CarboxyPept-like_regulatory"/>
</dbReference>
<evidence type="ECO:0000256" key="3">
    <source>
        <dbReference type="ARBA" id="ARBA00023237"/>
    </source>
</evidence>
<comment type="subcellular location">
    <subcellularLocation>
        <location evidence="4">Cell outer membrane</location>
        <topology evidence="4">Multi-pass membrane protein</topology>
    </subcellularLocation>
</comment>
<evidence type="ECO:0000256" key="2">
    <source>
        <dbReference type="ARBA" id="ARBA00023136"/>
    </source>
</evidence>
<keyword evidence="8" id="KW-1185">Reference proteome</keyword>
<dbReference type="NCBIfam" id="TIGR04057">
    <property type="entry name" value="SusC_RagA_signa"/>
    <property type="match status" value="1"/>
</dbReference>
<dbReference type="AlphaFoldDB" id="A0A2U2PHS0"/>
<dbReference type="Gene3D" id="3.55.50.30">
    <property type="match status" value="1"/>
</dbReference>
<dbReference type="GO" id="GO:0009279">
    <property type="term" value="C:cell outer membrane"/>
    <property type="evidence" value="ECO:0007669"/>
    <property type="project" value="UniProtKB-SubCell"/>
</dbReference>
<dbReference type="FunFam" id="2.170.130.10:FF:000003">
    <property type="entry name" value="SusC/RagA family TonB-linked outer membrane protein"/>
    <property type="match status" value="1"/>
</dbReference>
<dbReference type="Pfam" id="PF13715">
    <property type="entry name" value="CarbopepD_reg_2"/>
    <property type="match status" value="1"/>
</dbReference>
<reference evidence="7 8" key="1">
    <citation type="submission" date="2018-04" db="EMBL/GenBank/DDBJ databases">
        <title>Pedobacter chongqingensis sp. nov., isolated from a rottenly hemp rope.</title>
        <authorList>
            <person name="Cai Y."/>
        </authorList>
    </citation>
    <scope>NUCLEOTIDE SEQUENCE [LARGE SCALE GENOMIC DNA]</scope>
    <source>
        <strain evidence="7 8">FJ4-8</strain>
    </source>
</reference>
<evidence type="ECO:0000259" key="5">
    <source>
        <dbReference type="Pfam" id="PF07660"/>
    </source>
</evidence>